<dbReference type="Pfam" id="PF00188">
    <property type="entry name" value="CAP"/>
    <property type="match status" value="1"/>
</dbReference>
<dbReference type="InterPro" id="IPR035940">
    <property type="entry name" value="CAP_sf"/>
</dbReference>
<dbReference type="AlphaFoldDB" id="A0A5C4R1I7"/>
<gene>
    <name evidence="4" type="ORF">FHD67_19320</name>
</gene>
<feature type="domain" description="SCP" evidence="3">
    <location>
        <begin position="37"/>
        <end position="166"/>
    </location>
</feature>
<evidence type="ECO:0000256" key="2">
    <source>
        <dbReference type="ARBA" id="ARBA00022525"/>
    </source>
</evidence>
<evidence type="ECO:0000259" key="3">
    <source>
        <dbReference type="Pfam" id="PF00188"/>
    </source>
</evidence>
<dbReference type="EMBL" id="VDDC01000063">
    <property type="protein sequence ID" value="TNH37624.1"/>
    <property type="molecule type" value="Genomic_DNA"/>
</dbReference>
<dbReference type="PANTHER" id="PTHR38340:SF1">
    <property type="entry name" value="S-LAYER PROTEIN"/>
    <property type="match status" value="1"/>
</dbReference>
<keyword evidence="5" id="KW-1185">Reference proteome</keyword>
<dbReference type="PANTHER" id="PTHR38340">
    <property type="entry name" value="S-LAYER PROTEIN"/>
    <property type="match status" value="1"/>
</dbReference>
<dbReference type="PRINTS" id="PR00313">
    <property type="entry name" value="CABNDNGRPT"/>
</dbReference>
<reference evidence="4 5" key="1">
    <citation type="submission" date="2019-06" db="EMBL/GenBank/DDBJ databases">
        <authorList>
            <person name="Li J."/>
        </authorList>
    </citation>
    <scope>NUCLEOTIDE SEQUENCE [LARGE SCALE GENOMIC DNA]</scope>
    <source>
        <strain evidence="4 5">CGMCC 1.8012</strain>
    </source>
</reference>
<dbReference type="CDD" id="cd05379">
    <property type="entry name" value="CAP_bacterial"/>
    <property type="match status" value="1"/>
</dbReference>
<dbReference type="InterPro" id="IPR050557">
    <property type="entry name" value="RTX_toxin/Mannuronan_C5-epim"/>
</dbReference>
<dbReference type="InterPro" id="IPR014044">
    <property type="entry name" value="CAP_dom"/>
</dbReference>
<dbReference type="SUPFAM" id="SSF55797">
    <property type="entry name" value="PR-1-like"/>
    <property type="match status" value="1"/>
</dbReference>
<dbReference type="InterPro" id="IPR011049">
    <property type="entry name" value="Serralysin-like_metalloprot_C"/>
</dbReference>
<keyword evidence="2" id="KW-0964">Secreted</keyword>
<name>A0A5C4R1I7_9RHOB</name>
<comment type="subcellular location">
    <subcellularLocation>
        <location evidence="1">Secreted</location>
    </subcellularLocation>
</comment>
<dbReference type="Gene3D" id="2.150.10.10">
    <property type="entry name" value="Serralysin-like metalloprotease, C-terminal"/>
    <property type="match status" value="3"/>
</dbReference>
<proteinExistence type="predicted"/>
<evidence type="ECO:0000256" key="1">
    <source>
        <dbReference type="ARBA" id="ARBA00004613"/>
    </source>
</evidence>
<dbReference type="InterPro" id="IPR001343">
    <property type="entry name" value="Hemolysn_Ca-bd"/>
</dbReference>
<dbReference type="GO" id="GO:0005509">
    <property type="term" value="F:calcium ion binding"/>
    <property type="evidence" value="ECO:0007669"/>
    <property type="project" value="InterPro"/>
</dbReference>
<dbReference type="Proteomes" id="UP000304880">
    <property type="component" value="Unassembled WGS sequence"/>
</dbReference>
<evidence type="ECO:0000313" key="5">
    <source>
        <dbReference type="Proteomes" id="UP000304880"/>
    </source>
</evidence>
<evidence type="ECO:0000313" key="4">
    <source>
        <dbReference type="EMBL" id="TNH37624.1"/>
    </source>
</evidence>
<comment type="caution">
    <text evidence="4">The sequence shown here is derived from an EMBL/GenBank/DDBJ whole genome shotgun (WGS) entry which is preliminary data.</text>
</comment>
<protein>
    <recommendedName>
        <fullName evidence="3">SCP domain-containing protein</fullName>
    </recommendedName>
</protein>
<organism evidence="4 5">
    <name type="scientific">Paracoccus haeundaensis</name>
    <dbReference type="NCBI Taxonomy" id="225362"/>
    <lineage>
        <taxon>Bacteria</taxon>
        <taxon>Pseudomonadati</taxon>
        <taxon>Pseudomonadota</taxon>
        <taxon>Alphaproteobacteria</taxon>
        <taxon>Rhodobacterales</taxon>
        <taxon>Paracoccaceae</taxon>
        <taxon>Paracoccus</taxon>
    </lineage>
</organism>
<dbReference type="Gene3D" id="3.40.33.10">
    <property type="entry name" value="CAP"/>
    <property type="match status" value="1"/>
</dbReference>
<dbReference type="InterPro" id="IPR018511">
    <property type="entry name" value="Hemolysin-typ_Ca-bd_CS"/>
</dbReference>
<dbReference type="Pfam" id="PF00353">
    <property type="entry name" value="HemolysinCabind"/>
    <property type="match status" value="4"/>
</dbReference>
<dbReference type="SUPFAM" id="SSF51120">
    <property type="entry name" value="beta-Roll"/>
    <property type="match status" value="1"/>
</dbReference>
<sequence length="446" mass="47191">MCDLNALFAKCSYLMLFALEEDRSMSFATAYEHYFVKLVNNTRLENGLAPLKIAKPLNESAERHSQWMLYADMFSHVGAGGSSASDRMEKAGFPMYGENWGTRENLAYVSVRGAADLTDEIRQLHQNLLNSPSHYRNIVDPDMEFIGIGLEMGNFQGHAVLMVTQNFGRTTGQPVLDTGVFGRGIVPAIDTSAESRGEWRDDSFDGVVKTSSPDGLAVQGTARSDDFQLGGRADLARGLAGDDWIHGGGGNDTLDGGQGDDRLIGGYGFDVLLGGLGNDVLDGNQGNDRLEGHGGNDLLWGRDGDDTLNGGFGFDTLIGGNGNDVLWGGGGNDKLVGGIGSDTIQGGAGNDTLIGSQGNDVLTGGAGADTFVFHAGGGSDNITDYQVGIDRLMIDDAILRQSVPGFYDIITETPTKAVLDFGNGNVITLIGKGITAEAIAEDILLF</sequence>
<dbReference type="PROSITE" id="PS00330">
    <property type="entry name" value="HEMOLYSIN_CALCIUM"/>
    <property type="match status" value="2"/>
</dbReference>
<accession>A0A5C4R1I7</accession>
<dbReference type="GO" id="GO:0005576">
    <property type="term" value="C:extracellular region"/>
    <property type="evidence" value="ECO:0007669"/>
    <property type="project" value="UniProtKB-SubCell"/>
</dbReference>